<evidence type="ECO:0000256" key="2">
    <source>
        <dbReference type="SAM" id="MobiDB-lite"/>
    </source>
</evidence>
<dbReference type="AlphaFoldDB" id="A0A8J3W7F2"/>
<comment type="caution">
    <text evidence="4">The sequence shown here is derived from an EMBL/GenBank/DDBJ whole genome shotgun (WGS) entry which is preliminary data.</text>
</comment>
<feature type="transmembrane region" description="Helical" evidence="3">
    <location>
        <begin position="408"/>
        <end position="426"/>
    </location>
</feature>
<keyword evidence="1" id="KW-0175">Coiled coil</keyword>
<keyword evidence="3" id="KW-0812">Transmembrane</keyword>
<evidence type="ECO:0000313" key="5">
    <source>
        <dbReference type="Proteomes" id="UP000616724"/>
    </source>
</evidence>
<evidence type="ECO:0000313" key="4">
    <source>
        <dbReference type="EMBL" id="GIH78543.1"/>
    </source>
</evidence>
<evidence type="ECO:0000256" key="1">
    <source>
        <dbReference type="SAM" id="Coils"/>
    </source>
</evidence>
<proteinExistence type="predicted"/>
<dbReference type="EMBL" id="BOOH01000039">
    <property type="protein sequence ID" value="GIH78543.1"/>
    <property type="molecule type" value="Genomic_DNA"/>
</dbReference>
<keyword evidence="5" id="KW-1185">Reference proteome</keyword>
<accession>A0A8J3W7F2</accession>
<feature type="transmembrane region" description="Helical" evidence="3">
    <location>
        <begin position="380"/>
        <end position="402"/>
    </location>
</feature>
<protein>
    <submittedName>
        <fullName evidence="4">Uncharacterized protein</fullName>
    </submittedName>
</protein>
<dbReference type="Proteomes" id="UP000616724">
    <property type="component" value="Unassembled WGS sequence"/>
</dbReference>
<dbReference type="RefSeq" id="WP_239316956.1">
    <property type="nucleotide sequence ID" value="NZ_BOOH01000039.1"/>
</dbReference>
<keyword evidence="3" id="KW-1133">Transmembrane helix</keyword>
<feature type="region of interest" description="Disordered" evidence="2">
    <location>
        <begin position="148"/>
        <end position="194"/>
    </location>
</feature>
<sequence length="493" mass="51266">MDLTASPDTRTELHRYAEALLADLAAAGGSLAGTPPELADVPGYWLSPAVDALNALMRGDDALESLGRAAQRDSQKTALFLCLALAVAGQGDRIHASWFGTAFGELSPDRPVTHGQRALWLAAARGAYGPAGKIFVLRKLDAVSLFSGRSSGSPEPAESAELAELGTSGSAATASNPTGSAGSGGSAGFDPGPWLRALTPDEPSIVVPPSLTDFPELAQLPALAQPVHSAAQLARLRSRCVEITSARTDREHGGGRLVNRSRTPAAAWAEEEPLAVLRRLIGSGGPEGPMSSLTGHLLADLRPGADPRLTTIALHVAAPIVRDAAENLARATQSAPPESVTLPLLGHDVVLRPEGPDPASLSAAEERIVTEGVPARGLPWAAHTLIAVAAVLVVTAVLVPLASPETALPVPLAAAVLGLAAAAAGGHRLWLRRRQEQADAEYVTAQVEELRELAENAVWALHEYAREAEKRARAATTDLAELTRLLRRGPRAG</sequence>
<feature type="compositionally biased region" description="Low complexity" evidence="2">
    <location>
        <begin position="150"/>
        <end position="180"/>
    </location>
</feature>
<gene>
    <name evidence="4" type="ORF">Plo01_49720</name>
</gene>
<organism evidence="4 5">
    <name type="scientific">Planobispora longispora</name>
    <dbReference type="NCBI Taxonomy" id="28887"/>
    <lineage>
        <taxon>Bacteria</taxon>
        <taxon>Bacillati</taxon>
        <taxon>Actinomycetota</taxon>
        <taxon>Actinomycetes</taxon>
        <taxon>Streptosporangiales</taxon>
        <taxon>Streptosporangiaceae</taxon>
        <taxon>Planobispora</taxon>
    </lineage>
</organism>
<name>A0A8J3W7F2_9ACTN</name>
<reference evidence="4 5" key="1">
    <citation type="submission" date="2021-01" db="EMBL/GenBank/DDBJ databases">
        <title>Whole genome shotgun sequence of Planobispora longispora NBRC 13918.</title>
        <authorList>
            <person name="Komaki H."/>
            <person name="Tamura T."/>
        </authorList>
    </citation>
    <scope>NUCLEOTIDE SEQUENCE [LARGE SCALE GENOMIC DNA]</scope>
    <source>
        <strain evidence="4 5">NBRC 13918</strain>
    </source>
</reference>
<evidence type="ECO:0000256" key="3">
    <source>
        <dbReference type="SAM" id="Phobius"/>
    </source>
</evidence>
<feature type="coiled-coil region" evidence="1">
    <location>
        <begin position="447"/>
        <end position="485"/>
    </location>
</feature>
<keyword evidence="3" id="KW-0472">Membrane</keyword>